<protein>
    <recommendedName>
        <fullName evidence="11">MFS transporter</fullName>
    </recommendedName>
</protein>
<evidence type="ECO:0000256" key="5">
    <source>
        <dbReference type="ARBA" id="ARBA00022989"/>
    </source>
</evidence>
<dbReference type="InterPro" id="IPR036259">
    <property type="entry name" value="MFS_trans_sf"/>
</dbReference>
<dbReference type="RefSeq" id="WP_147128392.1">
    <property type="nucleotide sequence ID" value="NZ_BJXA01000002.1"/>
</dbReference>
<comment type="caution">
    <text evidence="9">The sequence shown here is derived from an EMBL/GenBank/DDBJ whole genome shotgun (WGS) entry which is preliminary data.</text>
</comment>
<keyword evidence="4 8" id="KW-0812">Transmembrane</keyword>
<dbReference type="GO" id="GO:0022857">
    <property type="term" value="F:transmembrane transporter activity"/>
    <property type="evidence" value="ECO:0007669"/>
    <property type="project" value="InterPro"/>
</dbReference>
<dbReference type="Gene3D" id="1.20.1250.20">
    <property type="entry name" value="MFS general substrate transporter like domains"/>
    <property type="match status" value="2"/>
</dbReference>
<sequence length="443" mass="46944">MKQRAVARRRGKEVSEADGVDKPSGKVVGGTDGLNKLSVLFATGVLLGLVAEQVVLFAVPLLIFHDTKQVSTLGFAFALEWLPALIAYPFAGMLADRDGGARLFTRVATMRALILVAVVLVCLVRPGWLVPALMTGGACLSVCVAPIRMSIERMVPQLARDSQIATVQSLVQNMELLAMALGPALAIVGAAVLGKLPLLLVAAAAFGISALTWLPLPRPKVRAAVGWVAREVLAELATGWRLMVQIRPVLLLGILNFTINLVVGVLIVSNAALVTDVFKAPDSAYGLLNAAVGVTGLLNLLLMPALLRRVGVGPIGVTGFWLMCAAFLIAALAPSYWVYAPAFVAMLVGDALYNIYNRTQRVKVIPIEHLGKVMGPFYLLNLLSYPIAGLLIGGLGATIGPQRLALWLGIMLCLIGAVLLPLTMASFRKALLARENANVEVVT</sequence>
<reference evidence="9 10" key="1">
    <citation type="submission" date="2019-07" db="EMBL/GenBank/DDBJ databases">
        <title>Whole genome shotgun sequence of Nocardia ninae NBRC 108245.</title>
        <authorList>
            <person name="Hosoyama A."/>
            <person name="Uohara A."/>
            <person name="Ohji S."/>
            <person name="Ichikawa N."/>
        </authorList>
    </citation>
    <scope>NUCLEOTIDE SEQUENCE [LARGE SCALE GENOMIC DNA]</scope>
    <source>
        <strain evidence="9 10">NBRC 108245</strain>
    </source>
</reference>
<dbReference type="AlphaFoldDB" id="A0A511M650"/>
<evidence type="ECO:0000256" key="7">
    <source>
        <dbReference type="SAM" id="MobiDB-lite"/>
    </source>
</evidence>
<feature type="transmembrane region" description="Helical" evidence="8">
    <location>
        <begin position="336"/>
        <end position="356"/>
    </location>
</feature>
<feature type="region of interest" description="Disordered" evidence="7">
    <location>
        <begin position="1"/>
        <end position="24"/>
    </location>
</feature>
<comment type="subcellular location">
    <subcellularLocation>
        <location evidence="1">Cell inner membrane</location>
        <topology evidence="1">Multi-pass membrane protein</topology>
    </subcellularLocation>
</comment>
<feature type="transmembrane region" description="Helical" evidence="8">
    <location>
        <begin position="310"/>
        <end position="330"/>
    </location>
</feature>
<dbReference type="OrthoDB" id="3332648at2"/>
<dbReference type="PANTHER" id="PTHR23513">
    <property type="entry name" value="INTEGRAL MEMBRANE EFFLUX PROTEIN-RELATED"/>
    <property type="match status" value="1"/>
</dbReference>
<dbReference type="EMBL" id="BJXA01000002">
    <property type="protein sequence ID" value="GEM36091.1"/>
    <property type="molecule type" value="Genomic_DNA"/>
</dbReference>
<organism evidence="9 10">
    <name type="scientific">Nocardia ninae NBRC 108245</name>
    <dbReference type="NCBI Taxonomy" id="1210091"/>
    <lineage>
        <taxon>Bacteria</taxon>
        <taxon>Bacillati</taxon>
        <taxon>Actinomycetota</taxon>
        <taxon>Actinomycetes</taxon>
        <taxon>Mycobacteriales</taxon>
        <taxon>Nocardiaceae</taxon>
        <taxon>Nocardia</taxon>
    </lineage>
</organism>
<feature type="transmembrane region" description="Helical" evidence="8">
    <location>
        <begin position="249"/>
        <end position="272"/>
    </location>
</feature>
<evidence type="ECO:0008006" key="11">
    <source>
        <dbReference type="Google" id="ProtNLM"/>
    </source>
</evidence>
<dbReference type="SUPFAM" id="SSF103473">
    <property type="entry name" value="MFS general substrate transporter"/>
    <property type="match status" value="1"/>
</dbReference>
<evidence type="ECO:0000256" key="1">
    <source>
        <dbReference type="ARBA" id="ARBA00004429"/>
    </source>
</evidence>
<feature type="transmembrane region" description="Helical" evidence="8">
    <location>
        <begin position="377"/>
        <end position="399"/>
    </location>
</feature>
<evidence type="ECO:0000256" key="4">
    <source>
        <dbReference type="ARBA" id="ARBA00022692"/>
    </source>
</evidence>
<name>A0A511M650_9NOCA</name>
<evidence type="ECO:0000313" key="9">
    <source>
        <dbReference type="EMBL" id="GEM36091.1"/>
    </source>
</evidence>
<dbReference type="PANTHER" id="PTHR23513:SF9">
    <property type="entry name" value="ENTEROBACTIN EXPORTER ENTS"/>
    <property type="match status" value="1"/>
</dbReference>
<dbReference type="InterPro" id="IPR011701">
    <property type="entry name" value="MFS"/>
</dbReference>
<evidence type="ECO:0000256" key="2">
    <source>
        <dbReference type="ARBA" id="ARBA00022448"/>
    </source>
</evidence>
<keyword evidence="10" id="KW-1185">Reference proteome</keyword>
<evidence type="ECO:0000256" key="3">
    <source>
        <dbReference type="ARBA" id="ARBA00022475"/>
    </source>
</evidence>
<feature type="transmembrane region" description="Helical" evidence="8">
    <location>
        <begin position="284"/>
        <end position="303"/>
    </location>
</feature>
<proteinExistence type="predicted"/>
<gene>
    <name evidence="9" type="ORF">NN4_06100</name>
</gene>
<keyword evidence="6 8" id="KW-0472">Membrane</keyword>
<feature type="transmembrane region" description="Helical" evidence="8">
    <location>
        <begin position="39"/>
        <end position="64"/>
    </location>
</feature>
<dbReference type="Proteomes" id="UP000321424">
    <property type="component" value="Unassembled WGS sequence"/>
</dbReference>
<keyword evidence="3" id="KW-1003">Cell membrane</keyword>
<feature type="transmembrane region" description="Helical" evidence="8">
    <location>
        <begin position="70"/>
        <end position="91"/>
    </location>
</feature>
<accession>A0A511M650</accession>
<dbReference type="GO" id="GO:0005886">
    <property type="term" value="C:plasma membrane"/>
    <property type="evidence" value="ECO:0007669"/>
    <property type="project" value="UniProtKB-SubCell"/>
</dbReference>
<dbReference type="Pfam" id="PF07690">
    <property type="entry name" value="MFS_1"/>
    <property type="match status" value="1"/>
</dbReference>
<feature type="transmembrane region" description="Helical" evidence="8">
    <location>
        <begin position="405"/>
        <end position="427"/>
    </location>
</feature>
<evidence type="ECO:0000256" key="8">
    <source>
        <dbReference type="SAM" id="Phobius"/>
    </source>
</evidence>
<feature type="transmembrane region" description="Helical" evidence="8">
    <location>
        <begin position="103"/>
        <end position="123"/>
    </location>
</feature>
<keyword evidence="2" id="KW-0813">Transport</keyword>
<keyword evidence="5 8" id="KW-1133">Transmembrane helix</keyword>
<evidence type="ECO:0000256" key="6">
    <source>
        <dbReference type="ARBA" id="ARBA00023136"/>
    </source>
</evidence>
<evidence type="ECO:0000313" key="10">
    <source>
        <dbReference type="Proteomes" id="UP000321424"/>
    </source>
</evidence>
<feature type="compositionally biased region" description="Basic residues" evidence="7">
    <location>
        <begin position="1"/>
        <end position="11"/>
    </location>
</feature>
<feature type="compositionally biased region" description="Basic and acidic residues" evidence="7">
    <location>
        <begin position="12"/>
        <end position="24"/>
    </location>
</feature>
<dbReference type="CDD" id="cd06173">
    <property type="entry name" value="MFS_MefA_like"/>
    <property type="match status" value="1"/>
</dbReference>